<proteinExistence type="inferred from homology"/>
<evidence type="ECO:0000256" key="2">
    <source>
        <dbReference type="ARBA" id="ARBA00022630"/>
    </source>
</evidence>
<feature type="compositionally biased region" description="Basic and acidic residues" evidence="5">
    <location>
        <begin position="297"/>
        <end position="314"/>
    </location>
</feature>
<dbReference type="InterPro" id="IPR036188">
    <property type="entry name" value="FAD/NAD-bd_sf"/>
</dbReference>
<keyword evidence="3" id="KW-0274">FAD</keyword>
<evidence type="ECO:0000256" key="5">
    <source>
        <dbReference type="SAM" id="MobiDB-lite"/>
    </source>
</evidence>
<dbReference type="InterPro" id="IPR020946">
    <property type="entry name" value="Flavin_mOase-like"/>
</dbReference>
<name>A0A2T3A0I5_9PEZI</name>
<evidence type="ECO:0000313" key="6">
    <source>
        <dbReference type="EMBL" id="PSR80542.1"/>
    </source>
</evidence>
<dbReference type="InterPro" id="IPR051209">
    <property type="entry name" value="FAD-bind_Monooxygenase_sf"/>
</dbReference>
<keyword evidence="2" id="KW-0285">Flavoprotein</keyword>
<evidence type="ECO:0000256" key="3">
    <source>
        <dbReference type="ARBA" id="ARBA00022827"/>
    </source>
</evidence>
<evidence type="ECO:0000313" key="7">
    <source>
        <dbReference type="Proteomes" id="UP000241462"/>
    </source>
</evidence>
<keyword evidence="4" id="KW-0560">Oxidoreductase</keyword>
<feature type="region of interest" description="Disordered" evidence="5">
    <location>
        <begin position="1"/>
        <end position="29"/>
    </location>
</feature>
<dbReference type="InParanoid" id="A0A2T3A0I5"/>
<protein>
    <submittedName>
        <fullName evidence="6">Cyclohexanone 1,2-monooxygenase</fullName>
    </submittedName>
</protein>
<reference evidence="6 7" key="1">
    <citation type="journal article" date="2018" name="Mycol. Prog.">
        <title>Coniella lustricola, a new species from submerged detritus.</title>
        <authorList>
            <person name="Raudabaugh D.B."/>
            <person name="Iturriaga T."/>
            <person name="Carver A."/>
            <person name="Mondo S."/>
            <person name="Pangilinan J."/>
            <person name="Lipzen A."/>
            <person name="He G."/>
            <person name="Amirebrahimi M."/>
            <person name="Grigoriev I.V."/>
            <person name="Miller A.N."/>
        </authorList>
    </citation>
    <scope>NUCLEOTIDE SEQUENCE [LARGE SCALE GENOMIC DNA]</scope>
    <source>
        <strain evidence="6 7">B22-T-1</strain>
    </source>
</reference>
<dbReference type="Pfam" id="PF00743">
    <property type="entry name" value="FMO-like"/>
    <property type="match status" value="1"/>
</dbReference>
<dbReference type="OrthoDB" id="74360at2759"/>
<dbReference type="SUPFAM" id="SSF51905">
    <property type="entry name" value="FAD/NAD(P)-binding domain"/>
    <property type="match status" value="2"/>
</dbReference>
<dbReference type="EMBL" id="KZ678527">
    <property type="protein sequence ID" value="PSR80542.1"/>
    <property type="molecule type" value="Genomic_DNA"/>
</dbReference>
<keyword evidence="6" id="KW-0503">Monooxygenase</keyword>
<feature type="region of interest" description="Disordered" evidence="5">
    <location>
        <begin position="294"/>
        <end position="314"/>
    </location>
</feature>
<sequence length="614" mass="69953">MTPSVRPPVLPPARSGADAMLAPQSDGEVPRMLTSKLPQVSNGGDVYGAATNVELHDEADRDPFKLSSAHAYKPRKMKVFTIGAGFSGLLMAHKFQHRFPDMEDIVEHTIFETRSEVGGTWFVNNYPGVQCDVPAHIYAFPFDPNPDWSRFYASGAEILDYIKKTVKTWNLDRDLQLNTKVVDAQWLEEEGQWRVTVENQGQRRQEFCHVLISAQGVLVHESWPQVPGLHDFKGHITHSANWDHDYDYSGKRIAVIGNGSSGIQIVPQMAKLPGTDVKNFIRGPAWVYYRAPPSKHLGRDDPDPNPRYTEEERRKFHDPEVHLEHRKGIISRTNKSFYIFVKGDNNKEGMRLATEQMSHKLNHDKRLCEMLIPKWELGCRRITPGPGYLESFIRPNCDLTNSPITKISETGVHTKDGEFYECDVVVCATGFDASHRPHYPIVGRSGTDLASRWAEDPDSYLSLAVPDYPNYFMMMGPNCLGGHGSLVESLNWTGDYFVKWIRKMATEDIKWVQPKQEICEAFIRYSDQVHKTLVWSGGCKSWYKRGKVDGRVTALFGGSAHLFNRMISDIRGEDFEIEYQTSNPLRFMGNGFTEWEMDPKSDLAWYVEKAETLR</sequence>
<feature type="compositionally biased region" description="Pro residues" evidence="5">
    <location>
        <begin position="1"/>
        <end position="11"/>
    </location>
</feature>
<keyword evidence="7" id="KW-1185">Reference proteome</keyword>
<dbReference type="GO" id="GO:0050661">
    <property type="term" value="F:NADP binding"/>
    <property type="evidence" value="ECO:0007669"/>
    <property type="project" value="InterPro"/>
</dbReference>
<dbReference type="PANTHER" id="PTHR42877:SF2">
    <property type="entry name" value="FAD_NAD(P)-BINDING DOMAIN-CONTAINING PROTEIN"/>
    <property type="match status" value="1"/>
</dbReference>
<gene>
    <name evidence="6" type="ORF">BD289DRAFT_373852</name>
</gene>
<dbReference type="Proteomes" id="UP000241462">
    <property type="component" value="Unassembled WGS sequence"/>
</dbReference>
<evidence type="ECO:0000256" key="4">
    <source>
        <dbReference type="ARBA" id="ARBA00023002"/>
    </source>
</evidence>
<organism evidence="6 7">
    <name type="scientific">Coniella lustricola</name>
    <dbReference type="NCBI Taxonomy" id="2025994"/>
    <lineage>
        <taxon>Eukaryota</taxon>
        <taxon>Fungi</taxon>
        <taxon>Dikarya</taxon>
        <taxon>Ascomycota</taxon>
        <taxon>Pezizomycotina</taxon>
        <taxon>Sordariomycetes</taxon>
        <taxon>Sordariomycetidae</taxon>
        <taxon>Diaporthales</taxon>
        <taxon>Schizoparmaceae</taxon>
        <taxon>Coniella</taxon>
    </lineage>
</organism>
<accession>A0A2T3A0I5</accession>
<dbReference type="AlphaFoldDB" id="A0A2T3A0I5"/>
<dbReference type="GO" id="GO:0050660">
    <property type="term" value="F:flavin adenine dinucleotide binding"/>
    <property type="evidence" value="ECO:0007669"/>
    <property type="project" value="InterPro"/>
</dbReference>
<dbReference type="PANTHER" id="PTHR42877">
    <property type="entry name" value="L-ORNITHINE N(5)-MONOOXYGENASE-RELATED"/>
    <property type="match status" value="1"/>
</dbReference>
<comment type="similarity">
    <text evidence="1">Belongs to the FAD-binding monooxygenase family.</text>
</comment>
<dbReference type="Gene3D" id="3.50.50.60">
    <property type="entry name" value="FAD/NAD(P)-binding domain"/>
    <property type="match status" value="2"/>
</dbReference>
<evidence type="ECO:0000256" key="1">
    <source>
        <dbReference type="ARBA" id="ARBA00010139"/>
    </source>
</evidence>
<dbReference type="GO" id="GO:0004499">
    <property type="term" value="F:N,N-dimethylaniline monooxygenase activity"/>
    <property type="evidence" value="ECO:0007669"/>
    <property type="project" value="InterPro"/>
</dbReference>